<dbReference type="GO" id="GO:0033314">
    <property type="term" value="P:mitotic DNA replication checkpoint signaling"/>
    <property type="evidence" value="ECO:0007669"/>
    <property type="project" value="TreeGrafter"/>
</dbReference>
<evidence type="ECO:0000256" key="3">
    <source>
        <dbReference type="ARBA" id="ARBA00022741"/>
    </source>
</evidence>
<keyword evidence="6" id="KW-0539">Nucleus</keyword>
<dbReference type="FunFam" id="3.40.50.300:FF:001661">
    <property type="entry name" value="RAD17 checkpoint clamp loader component"/>
    <property type="match status" value="1"/>
</dbReference>
<comment type="similarity">
    <text evidence="2">Belongs to the rad17/RAD24 family.</text>
</comment>
<dbReference type="PANTHER" id="PTHR12172:SF0">
    <property type="entry name" value="CELL CYCLE CHECKPOINT PROTEIN RAD17"/>
    <property type="match status" value="1"/>
</dbReference>
<evidence type="ECO:0000313" key="10">
    <source>
        <dbReference type="EMBL" id="CAG01321.1"/>
    </source>
</evidence>
<feature type="compositionally biased region" description="Polar residues" evidence="9">
    <location>
        <begin position="1582"/>
        <end position="1594"/>
    </location>
</feature>
<dbReference type="Gene3D" id="3.40.50.300">
    <property type="entry name" value="P-loop containing nucleotide triphosphate hydrolases"/>
    <property type="match status" value="1"/>
</dbReference>
<evidence type="ECO:0000256" key="1">
    <source>
        <dbReference type="ARBA" id="ARBA00004123"/>
    </source>
</evidence>
<dbReference type="GO" id="GO:0005634">
    <property type="term" value="C:nucleus"/>
    <property type="evidence" value="ECO:0007669"/>
    <property type="project" value="UniProtKB-SubCell"/>
</dbReference>
<evidence type="ECO:0000256" key="2">
    <source>
        <dbReference type="ARBA" id="ARBA00006168"/>
    </source>
</evidence>
<feature type="region of interest" description="Disordered" evidence="9">
    <location>
        <begin position="1064"/>
        <end position="1095"/>
    </location>
</feature>
<proteinExistence type="inferred from homology"/>
<dbReference type="EMBL" id="CAAE01014638">
    <property type="protein sequence ID" value="CAG01321.1"/>
    <property type="molecule type" value="Genomic_DNA"/>
</dbReference>
<feature type="compositionally biased region" description="Basic and acidic residues" evidence="9">
    <location>
        <begin position="1412"/>
        <end position="1422"/>
    </location>
</feature>
<dbReference type="InterPro" id="IPR004582">
    <property type="entry name" value="Checkpoint_prot_Rad17_Rad24"/>
</dbReference>
<dbReference type="GO" id="GO:0003689">
    <property type="term" value="F:DNA clamp loader activity"/>
    <property type="evidence" value="ECO:0007669"/>
    <property type="project" value="TreeGrafter"/>
</dbReference>
<organism evidence="10">
    <name type="scientific">Tetraodon nigroviridis</name>
    <name type="common">Spotted green pufferfish</name>
    <name type="synonym">Chelonodon nigroviridis</name>
    <dbReference type="NCBI Taxonomy" id="99883"/>
    <lineage>
        <taxon>Eukaryota</taxon>
        <taxon>Metazoa</taxon>
        <taxon>Chordata</taxon>
        <taxon>Craniata</taxon>
        <taxon>Vertebrata</taxon>
        <taxon>Euteleostomi</taxon>
        <taxon>Actinopterygii</taxon>
        <taxon>Neopterygii</taxon>
        <taxon>Teleostei</taxon>
        <taxon>Neoteleostei</taxon>
        <taxon>Acanthomorphata</taxon>
        <taxon>Eupercaria</taxon>
        <taxon>Tetraodontiformes</taxon>
        <taxon>Tetradontoidea</taxon>
        <taxon>Tetraodontidae</taxon>
        <taxon>Tetraodon</taxon>
    </lineage>
</organism>
<feature type="compositionally biased region" description="Polar residues" evidence="9">
    <location>
        <begin position="1554"/>
        <end position="1564"/>
    </location>
</feature>
<dbReference type="GO" id="GO:0003682">
    <property type="term" value="F:chromatin binding"/>
    <property type="evidence" value="ECO:0007669"/>
    <property type="project" value="TreeGrafter"/>
</dbReference>
<accession>Q4SDG1</accession>
<feature type="compositionally biased region" description="Polar residues" evidence="9">
    <location>
        <begin position="1359"/>
        <end position="1400"/>
    </location>
</feature>
<dbReference type="GO" id="GO:0000077">
    <property type="term" value="P:DNA damage checkpoint signaling"/>
    <property type="evidence" value="ECO:0007669"/>
    <property type="project" value="TreeGrafter"/>
</dbReference>
<name>Q4SDG1_TETNG</name>
<evidence type="ECO:0000256" key="5">
    <source>
        <dbReference type="ARBA" id="ARBA00022840"/>
    </source>
</evidence>
<feature type="region of interest" description="Disordered" evidence="9">
    <location>
        <begin position="527"/>
        <end position="586"/>
    </location>
</feature>
<comment type="subcellular location">
    <subcellularLocation>
        <location evidence="1">Nucleus</location>
    </subcellularLocation>
</comment>
<evidence type="ECO:0000256" key="7">
    <source>
        <dbReference type="ARBA" id="ARBA00023306"/>
    </source>
</evidence>
<feature type="region of interest" description="Disordered" evidence="9">
    <location>
        <begin position="1540"/>
        <end position="1610"/>
    </location>
</feature>
<feature type="compositionally biased region" description="Polar residues" evidence="9">
    <location>
        <begin position="1188"/>
        <end position="1218"/>
    </location>
</feature>
<dbReference type="SUPFAM" id="SSF52540">
    <property type="entry name" value="P-loop containing nucleoside triphosphate hydrolases"/>
    <property type="match status" value="1"/>
</dbReference>
<dbReference type="Pfam" id="PF03215">
    <property type="entry name" value="Rad17"/>
    <property type="match status" value="1"/>
</dbReference>
<feature type="region of interest" description="Disordered" evidence="9">
    <location>
        <begin position="1234"/>
        <end position="1511"/>
    </location>
</feature>
<dbReference type="OrthoDB" id="10265971at2759"/>
<feature type="compositionally biased region" description="Polar residues" evidence="9">
    <location>
        <begin position="1316"/>
        <end position="1350"/>
    </location>
</feature>
<feature type="region of interest" description="Disordered" evidence="9">
    <location>
        <begin position="1108"/>
        <end position="1135"/>
    </location>
</feature>
<feature type="compositionally biased region" description="Polar residues" evidence="9">
    <location>
        <begin position="1262"/>
        <end position="1309"/>
    </location>
</feature>
<feature type="compositionally biased region" description="Polar residues" evidence="9">
    <location>
        <begin position="912"/>
        <end position="1048"/>
    </location>
</feature>
<dbReference type="PANTHER" id="PTHR12172">
    <property type="entry name" value="CELL CYCLE CHECKPOINT PROTEIN RAD17"/>
    <property type="match status" value="1"/>
</dbReference>
<dbReference type="GO" id="GO:0005524">
    <property type="term" value="F:ATP binding"/>
    <property type="evidence" value="ECO:0007669"/>
    <property type="project" value="UniProtKB-KW"/>
</dbReference>
<keyword evidence="4" id="KW-0227">DNA damage</keyword>
<keyword evidence="7" id="KW-0131">Cell cycle</keyword>
<reference evidence="10" key="1">
    <citation type="journal article" date="2004" name="Nature">
        <title>Genome duplication in the teleost fish Tetraodon nigroviridis reveals the early vertebrate proto-karyotype.</title>
        <authorList>
            <person name="Jaillon O."/>
            <person name="Aury J.-M."/>
            <person name="Brunet F."/>
            <person name="Petit J.-L."/>
            <person name="Stange-Thomann N."/>
            <person name="Mauceli E."/>
            <person name="Bouneau L."/>
            <person name="Fischer C."/>
            <person name="Ozouf-Costaz C."/>
            <person name="Bernot A."/>
            <person name="Nicaud S."/>
            <person name="Jaffe D."/>
            <person name="Fisher S."/>
            <person name="Lutfalla G."/>
            <person name="Dossat C."/>
            <person name="Segurens B."/>
            <person name="Dasilva C."/>
            <person name="Salanoubat M."/>
            <person name="Levy M."/>
            <person name="Boudet N."/>
            <person name="Castellano S."/>
            <person name="Anthouard V."/>
            <person name="Jubin C."/>
            <person name="Castelli V."/>
            <person name="Katinka M."/>
            <person name="Vacherie B."/>
            <person name="Biemont C."/>
            <person name="Skalli Z."/>
            <person name="Cattolico L."/>
            <person name="Poulain J."/>
            <person name="De Berardinis V."/>
            <person name="Cruaud C."/>
            <person name="Duprat S."/>
            <person name="Brottier P."/>
            <person name="Coutanceau J.-P."/>
            <person name="Gouzy J."/>
            <person name="Parra G."/>
            <person name="Lardier G."/>
            <person name="Chapple C."/>
            <person name="McKernan K.J."/>
            <person name="McEwan P."/>
            <person name="Bosak S."/>
            <person name="Kellis M."/>
            <person name="Volff J.-N."/>
            <person name="Guigo R."/>
            <person name="Zody M.C."/>
            <person name="Mesirov J."/>
            <person name="Lindblad-Toh K."/>
            <person name="Birren B."/>
            <person name="Nusbaum C."/>
            <person name="Kahn D."/>
            <person name="Robinson-Rechavi M."/>
            <person name="Laudet V."/>
            <person name="Schachter V."/>
            <person name="Quetier F."/>
            <person name="Saurin W."/>
            <person name="Scarpelli C."/>
            <person name="Wincker P."/>
            <person name="Lander E.S."/>
            <person name="Weissenbach J."/>
            <person name="Roest Crollius H."/>
        </authorList>
    </citation>
    <scope>NUCLEOTIDE SEQUENCE [LARGE SCALE GENOMIC DNA]</scope>
</reference>
<feature type="non-terminal residue" evidence="10">
    <location>
        <position position="1"/>
    </location>
</feature>
<dbReference type="InterPro" id="IPR027417">
    <property type="entry name" value="P-loop_NTPase"/>
</dbReference>
<keyword evidence="5" id="KW-0067">ATP-binding</keyword>
<sequence>AEDEPWVDRYSPSCQAELAVHKKKTEEVETWLRAHTATSKGGVLLLTGPSGCGKTATVRVLSRELNIRIQEWTNYSNLESYSSSQYVIVPLCLSEFRMNDLSCSSQSAQFKDFLLRANKYNWLKIVGDDESTDKKLILVEDFPNQFYRQPGSLHDILRQFVKSSRCPLVFIVSDSVTGDCSARSLFPKDLQEELSITSISFNPVAPTALMKVLTRISTVEAGKSCGKMRVLDAAALESLCSGCSGDVRSAINSLQFMSFPGGASSQQTCAGSYLKKDGPVSSGTRPTKKTRPKKVNQPNGEAAIGGKDATLFLFRALGKILHCKRGSPEGPEAGQCAPEAALPSHLAHHHRDPLLVSPEMVVEHSHMSGEVFNLYLHQNYLDFFSEVDDVAQASKYLSDADLLAACWMTRSVMRDYGSSVATRGILYSNTRQTSVGFRPLHKPNWLLVNRTHQENCLAAQSLFGSFCLTPVSLQTELLPYLPKLGSAPRSQAQLRFIQDVAQMSLRRFPCRCRRSVRTMTWWTETWASGRGSGQPPAPSGGKHTASWVSQTARSAEPSASGATARPQSRPGSLDPRPQRHWAEPSGGFPNQVIDVLLSELEVAHRYLEGKYEALKILQGKAILDKATSHTKLLLQKSEERAKVLEKVRFPALRCRPHRRYPNGSRLAPGSCHQSSGPVCRAQSPCLWLYLQAGIRLLVLALVNDTLPPALATMEVNSLQWELSFNQMQRKKSVQSLEQKYQRLAVLSENHVMIETLEKREMEIQQLRMENSALNQQCSELISILDLREQRIYRETRPKYSQSRDAGVLELDAQSSRREEALMVADAFRIAFEQQLRKRSEHFLLLAEANILKSHREKSEGKSPLNDKEVSLAHQKKVSLMLAHSAEELQKNLHADSHFLSAEPLQDGPLPEQSLQASGGSGNRSRAPSDLSGNQNQEPSDLSGNQNHKPSDLSGNQSWVPSDLSGNQNQVLSNLSGNQNQEPSVLSGNRSRVPSDLSGNQNQVPSDLSGKRNQQLSNIPANQNQEPSDLSRNQIQNPFHLSGNKNQETFHLSGNQDLQLPSMLKKQNQEPSDLSGNQKLGLSGNQKEEPSGNQNQKIINIPKNQNYQRSDMSVNQNQEPPDMLGNQNQQLPNIPVNQNQEPLDLLRNRTQEPSDPPGNQNQQLRNIPENQNQQPLYLSGHQNQEKSDLSGNQEPSELPGNQNWEQSDLSGNQNQKPSNLLENQNQEHLDLSETRQLTDPSGYKNQQLSNIPENQNREPSDPSAHQTQQLLTVPENQNQEPSDLPENQNQQLPNIPEDQNQQPLYLSGHQNQEKSDLSGNQEPSELSGNQNWEQSDLSGNQNQKPSNIPENQNREPSDPSAHQTQQLLTVPENQNQEPSDLPENQNQPLPNIPEDQNQEPTDLSRKQTQRLLKKLENQNHEPSDLSENQNQLPPKTIENRNQEPLDLLENQNQQLSNIPEDQNQEPSDLLENQTQEPSDPHREPEPATTKHPREPEPATIISVRAPEPGKIRSIREPRTIRIVRKPELGTIRSVGKPEPATIQSAREPEPGTYRSVRNSATNRSVGVQEPATIKYPREPEQGTFRSLSTSDTATINCPREPESGTIRSAREPDTATIKCLREPESGTIRYVTGPESGAIICLRHPEPGSIRSVTEPEP</sequence>
<feature type="region of interest" description="Disordered" evidence="9">
    <location>
        <begin position="1181"/>
        <end position="1218"/>
    </location>
</feature>
<feature type="region of interest" description="Disordered" evidence="9">
    <location>
        <begin position="273"/>
        <end position="301"/>
    </location>
</feature>
<comment type="caution">
    <text evidence="10">The sequence shown here is derived from an EMBL/GenBank/DDBJ whole genome shotgun (WGS) entry which is preliminary data.</text>
</comment>
<keyword evidence="8" id="KW-0175">Coiled coil</keyword>
<evidence type="ECO:0000256" key="9">
    <source>
        <dbReference type="SAM" id="MobiDB-lite"/>
    </source>
</evidence>
<feature type="compositionally biased region" description="Polar residues" evidence="9">
    <location>
        <begin position="1448"/>
        <end position="1476"/>
    </location>
</feature>
<evidence type="ECO:0000256" key="8">
    <source>
        <dbReference type="SAM" id="Coils"/>
    </source>
</evidence>
<evidence type="ECO:0000256" key="6">
    <source>
        <dbReference type="ARBA" id="ARBA00023242"/>
    </source>
</evidence>
<gene>
    <name evidence="10" type="ORF">GSTENG00020060001</name>
</gene>
<dbReference type="KEGG" id="tng:GSTEN00020060G001"/>
<dbReference type="CDD" id="cd18139">
    <property type="entry name" value="HLD_clamp_RarA"/>
    <property type="match status" value="1"/>
</dbReference>
<feature type="region of interest" description="Disordered" evidence="9">
    <location>
        <begin position="901"/>
        <end position="1048"/>
    </location>
</feature>
<dbReference type="GO" id="GO:0006281">
    <property type="term" value="P:DNA repair"/>
    <property type="evidence" value="ECO:0007669"/>
    <property type="project" value="InterPro"/>
</dbReference>
<reference evidence="10" key="2">
    <citation type="submission" date="2004-02" db="EMBL/GenBank/DDBJ databases">
        <authorList>
            <consortium name="Genoscope"/>
            <consortium name="Whitehead Institute Centre for Genome Research"/>
        </authorList>
    </citation>
    <scope>NUCLEOTIDE SEQUENCE</scope>
</reference>
<feature type="compositionally biased region" description="Polar residues" evidence="9">
    <location>
        <begin position="1234"/>
        <end position="1253"/>
    </location>
</feature>
<protein>
    <submittedName>
        <fullName evidence="10">(spotted green pufferfish) hypothetical protein</fullName>
    </submittedName>
</protein>
<evidence type="ECO:0000256" key="4">
    <source>
        <dbReference type="ARBA" id="ARBA00022763"/>
    </source>
</evidence>
<feature type="coiled-coil region" evidence="8">
    <location>
        <begin position="756"/>
        <end position="783"/>
    </location>
</feature>
<feature type="compositionally biased region" description="Polar residues" evidence="9">
    <location>
        <begin position="1064"/>
        <end position="1084"/>
    </location>
</feature>
<keyword evidence="3" id="KW-0547">Nucleotide-binding</keyword>